<evidence type="ECO:0000313" key="2">
    <source>
        <dbReference type="EMBL" id="MDT6978505.1"/>
    </source>
</evidence>
<sequence>MHMPPPVHGAAMVGQWIHDSKLINKTFECHYINPSASSNITEVGKISLKKIIFLFSIQYQILKAIIKVKPDICYYTPTSDGWGIYRDSVTILLMKLCRRKVILHMHNKGVRNFAKKRLAQIAYKINFSNVKVILIAKELYDDISDFVNPKDLFYLPNGLPPTLSEEKYKEVIKQRKKSLYKVHFLYLSNMMSEKGIWILLEACTLLTKNNKDFECHYVGNWGDTTYKEFQNKISERKLEKHVFVHGPKYGIEKEKFFTNSDVFVFPTFYHGETFGLVLLEAMEYGLPCISTYEGGIPSIIQNGENGILIEQQNIEQLKNAMLSFIENPDKNDMGKKGREIYLRQFTISKFEEKLNEILLHSVPK</sequence>
<keyword evidence="2" id="KW-0328">Glycosyltransferase</keyword>
<evidence type="ECO:0000259" key="1">
    <source>
        <dbReference type="Pfam" id="PF00534"/>
    </source>
</evidence>
<accession>A0ABD5G2R2</accession>
<dbReference type="PANTHER" id="PTHR12526:SF627">
    <property type="entry name" value="D-RHAMNOSYLTRANSFERASE WBPZ"/>
    <property type="match status" value="1"/>
</dbReference>
<reference evidence="2 3" key="2">
    <citation type="submission" date="2023-08" db="EMBL/GenBank/DDBJ databases">
        <authorList>
            <person name="Du M."/>
            <person name="Liu C."/>
            <person name="Liu S.-J."/>
        </authorList>
    </citation>
    <scope>NUCLEOTIDE SEQUENCE [LARGE SCALE GENOMIC DNA]</scope>
    <source>
        <strain evidence="2 3">GS077</strain>
    </source>
</reference>
<comment type="caution">
    <text evidence="2">The sequence shown here is derived from an EMBL/GenBank/DDBJ whole genome shotgun (WGS) entry which is preliminary data.</text>
</comment>
<dbReference type="PANTHER" id="PTHR12526">
    <property type="entry name" value="GLYCOSYLTRANSFERASE"/>
    <property type="match status" value="1"/>
</dbReference>
<dbReference type="EC" id="2.4.-.-" evidence="2"/>
<dbReference type="AlphaFoldDB" id="A0ABD5G2R2"/>
<evidence type="ECO:0000313" key="3">
    <source>
        <dbReference type="Proteomes" id="UP001258434"/>
    </source>
</evidence>
<dbReference type="InterPro" id="IPR001296">
    <property type="entry name" value="Glyco_trans_1"/>
</dbReference>
<dbReference type="GO" id="GO:0016757">
    <property type="term" value="F:glycosyltransferase activity"/>
    <property type="evidence" value="ECO:0007669"/>
    <property type="project" value="UniProtKB-KW"/>
</dbReference>
<dbReference type="EMBL" id="JAVFHL010000002">
    <property type="protein sequence ID" value="MDT6978505.1"/>
    <property type="molecule type" value="Genomic_DNA"/>
</dbReference>
<organism evidence="2 3">
    <name type="scientific">Bacteroides fragilis</name>
    <dbReference type="NCBI Taxonomy" id="817"/>
    <lineage>
        <taxon>Bacteria</taxon>
        <taxon>Pseudomonadati</taxon>
        <taxon>Bacteroidota</taxon>
        <taxon>Bacteroidia</taxon>
        <taxon>Bacteroidales</taxon>
        <taxon>Bacteroidaceae</taxon>
        <taxon>Bacteroides</taxon>
    </lineage>
</organism>
<gene>
    <name evidence="2" type="ORF">BFGS077_003821</name>
</gene>
<protein>
    <submittedName>
        <fullName evidence="2">Glycosyltransferase</fullName>
        <ecNumber evidence="2">2.4.-.-</ecNumber>
    </submittedName>
</protein>
<reference evidence="3" key="1">
    <citation type="submission" date="2023-07" db="EMBL/GenBank/DDBJ databases">
        <title>A gut symbiont ubiquitin homologue binds and inactivates peptidyl-prolyl isomerase to mediate the interbacterial arms race in the human gut.</title>
        <authorList>
            <person name="Jiang K."/>
            <person name="Li W."/>
            <person name="Tong M."/>
            <person name="Xu J."/>
            <person name="Chen Z."/>
            <person name="Yang Y."/>
            <person name="Zang Y."/>
            <person name="Jiao X."/>
            <person name="Liu C."/>
            <person name="Lim B."/>
            <person name="Jiang X."/>
            <person name="Wang J."/>
            <person name="Wu D."/>
            <person name="Wang M."/>
            <person name="Liu S.-J."/>
            <person name="Shao F."/>
            <person name="Gao X."/>
        </authorList>
    </citation>
    <scope>NUCLEOTIDE SEQUENCE [LARGE SCALE GENOMIC DNA]</scope>
    <source>
        <strain evidence="3">GS077</strain>
    </source>
</reference>
<dbReference type="SUPFAM" id="SSF53756">
    <property type="entry name" value="UDP-Glycosyltransferase/glycogen phosphorylase"/>
    <property type="match status" value="1"/>
</dbReference>
<dbReference type="Gene3D" id="3.40.50.2000">
    <property type="entry name" value="Glycogen Phosphorylase B"/>
    <property type="match status" value="2"/>
</dbReference>
<dbReference type="Pfam" id="PF00534">
    <property type="entry name" value="Glycos_transf_1"/>
    <property type="match status" value="1"/>
</dbReference>
<dbReference type="Proteomes" id="UP001258434">
    <property type="component" value="Unassembled WGS sequence"/>
</dbReference>
<proteinExistence type="predicted"/>
<name>A0ABD5G2R2_BACFG</name>
<feature type="domain" description="Glycosyl transferase family 1" evidence="1">
    <location>
        <begin position="174"/>
        <end position="339"/>
    </location>
</feature>
<keyword evidence="2" id="KW-0808">Transferase</keyword>